<accession>A0A317EPQ2</accession>
<gene>
    <name evidence="2" type="ORF">DHW03_00310</name>
</gene>
<organism evidence="2 3">
    <name type="scientific">Pedobacter yonginense</name>
    <dbReference type="NCBI Taxonomy" id="651869"/>
    <lineage>
        <taxon>Bacteria</taxon>
        <taxon>Pseudomonadati</taxon>
        <taxon>Bacteroidota</taxon>
        <taxon>Sphingobacteriia</taxon>
        <taxon>Sphingobacteriales</taxon>
        <taxon>Sphingobacteriaceae</taxon>
        <taxon>Pedobacter</taxon>
    </lineage>
</organism>
<evidence type="ECO:0000313" key="2">
    <source>
        <dbReference type="EMBL" id="PWS28335.1"/>
    </source>
</evidence>
<evidence type="ECO:0000313" key="3">
    <source>
        <dbReference type="Proteomes" id="UP000245379"/>
    </source>
</evidence>
<keyword evidence="1" id="KW-0472">Membrane</keyword>
<dbReference type="RefSeq" id="WP_109923783.1">
    <property type="nucleotide sequence ID" value="NZ_QGNZ01000001.1"/>
</dbReference>
<name>A0A317EPQ2_9SPHI</name>
<dbReference type="AlphaFoldDB" id="A0A317EPQ2"/>
<keyword evidence="1" id="KW-1133">Transmembrane helix</keyword>
<feature type="transmembrane region" description="Helical" evidence="1">
    <location>
        <begin position="6"/>
        <end position="24"/>
    </location>
</feature>
<comment type="caution">
    <text evidence="2">The sequence shown here is derived from an EMBL/GenBank/DDBJ whole genome shotgun (WGS) entry which is preliminary data.</text>
</comment>
<dbReference type="EMBL" id="QGNZ01000001">
    <property type="protein sequence ID" value="PWS28335.1"/>
    <property type="molecule type" value="Genomic_DNA"/>
</dbReference>
<protein>
    <submittedName>
        <fullName evidence="2">Uncharacterized protein</fullName>
    </submittedName>
</protein>
<reference evidence="2 3" key="1">
    <citation type="submission" date="2018-05" db="EMBL/GenBank/DDBJ databases">
        <title>Pedobacter paludis sp. nov., isolated from wetland soil.</title>
        <authorList>
            <person name="Zhang Y."/>
            <person name="Wang G."/>
        </authorList>
    </citation>
    <scope>NUCLEOTIDE SEQUENCE [LARGE SCALE GENOMIC DNA]</scope>
    <source>
        <strain evidence="2 3">KCTC22721</strain>
    </source>
</reference>
<sequence length="94" mass="10817">MKNKFYLWATLLAIPVIIFIVILIKDRKKSSATSNDEEVYQPVTPRTLHGVDTIRAADSLYIINFTVKKVIPDTIDCESQNKYDRNDLTTNFSH</sequence>
<proteinExistence type="predicted"/>
<keyword evidence="1" id="KW-0812">Transmembrane</keyword>
<keyword evidence="3" id="KW-1185">Reference proteome</keyword>
<evidence type="ECO:0000256" key="1">
    <source>
        <dbReference type="SAM" id="Phobius"/>
    </source>
</evidence>
<dbReference type="Proteomes" id="UP000245379">
    <property type="component" value="Unassembled WGS sequence"/>
</dbReference>